<gene>
    <name evidence="1" type="ORF">CYFUS_006612</name>
</gene>
<name>A0A250JC36_9BACT</name>
<dbReference type="RefSeq" id="WP_095988919.1">
    <property type="nucleotide sequence ID" value="NZ_CP022098.1"/>
</dbReference>
<dbReference type="Proteomes" id="UP000217257">
    <property type="component" value="Chromosome"/>
</dbReference>
<protein>
    <submittedName>
        <fullName evidence="1">Uncharacterized protein</fullName>
    </submittedName>
</protein>
<dbReference type="EMBL" id="CP022098">
    <property type="protein sequence ID" value="ATB41150.1"/>
    <property type="molecule type" value="Genomic_DNA"/>
</dbReference>
<organism evidence="1 2">
    <name type="scientific">Cystobacter fuscus</name>
    <dbReference type="NCBI Taxonomy" id="43"/>
    <lineage>
        <taxon>Bacteria</taxon>
        <taxon>Pseudomonadati</taxon>
        <taxon>Myxococcota</taxon>
        <taxon>Myxococcia</taxon>
        <taxon>Myxococcales</taxon>
        <taxon>Cystobacterineae</taxon>
        <taxon>Archangiaceae</taxon>
        <taxon>Cystobacter</taxon>
    </lineage>
</organism>
<reference evidence="1 2" key="1">
    <citation type="submission" date="2017-06" db="EMBL/GenBank/DDBJ databases">
        <title>Sequencing and comparative analysis of myxobacterial genomes.</title>
        <authorList>
            <person name="Rupp O."/>
            <person name="Goesmann A."/>
            <person name="Sogaard-Andersen L."/>
        </authorList>
    </citation>
    <scope>NUCLEOTIDE SEQUENCE [LARGE SCALE GENOMIC DNA]</scope>
    <source>
        <strain evidence="1 2">DSM 52655</strain>
    </source>
</reference>
<sequence length="95" mass="9947">MPVIVAKKAGTCRACGGLIRKGEEADFSAELGVSHVEPQCSRGPVRFRPNARAAACACGSWVKVGEGRLRLVSDAGAQGGSKRWAVDCERCARGC</sequence>
<evidence type="ECO:0000313" key="1">
    <source>
        <dbReference type="EMBL" id="ATB41150.1"/>
    </source>
</evidence>
<accession>A0A250JC36</accession>
<proteinExistence type="predicted"/>
<dbReference type="AlphaFoldDB" id="A0A250JC36"/>
<evidence type="ECO:0000313" key="2">
    <source>
        <dbReference type="Proteomes" id="UP000217257"/>
    </source>
</evidence>
<dbReference type="KEGG" id="cfus:CYFUS_006612"/>